<evidence type="ECO:0000256" key="1">
    <source>
        <dbReference type="ARBA" id="ARBA00004141"/>
    </source>
</evidence>
<feature type="transmembrane region" description="Helical" evidence="5">
    <location>
        <begin position="20"/>
        <end position="50"/>
    </location>
</feature>
<keyword evidence="2 5" id="KW-0812">Transmembrane</keyword>
<dbReference type="Proteomes" id="UP000641646">
    <property type="component" value="Unassembled WGS sequence"/>
</dbReference>
<organism evidence="7 8">
    <name type="scientific">Aerosakkonema funiforme FACHB-1375</name>
    <dbReference type="NCBI Taxonomy" id="2949571"/>
    <lineage>
        <taxon>Bacteria</taxon>
        <taxon>Bacillati</taxon>
        <taxon>Cyanobacteriota</taxon>
        <taxon>Cyanophyceae</taxon>
        <taxon>Oscillatoriophycideae</taxon>
        <taxon>Aerosakkonematales</taxon>
        <taxon>Aerosakkonemataceae</taxon>
        <taxon>Aerosakkonema</taxon>
    </lineage>
</organism>
<feature type="transmembrane region" description="Helical" evidence="5">
    <location>
        <begin position="87"/>
        <end position="105"/>
    </location>
</feature>
<accession>A0A926VEA9</accession>
<dbReference type="PANTHER" id="PTHR37422:SF13">
    <property type="entry name" value="LIPOPOLYSACCHARIDE BIOSYNTHESIS PROTEIN PA4999-RELATED"/>
    <property type="match status" value="1"/>
</dbReference>
<dbReference type="Pfam" id="PF04932">
    <property type="entry name" value="Wzy_C"/>
    <property type="match status" value="1"/>
</dbReference>
<feature type="transmembrane region" description="Helical" evidence="5">
    <location>
        <begin position="220"/>
        <end position="238"/>
    </location>
</feature>
<feature type="transmembrane region" description="Helical" evidence="5">
    <location>
        <begin position="258"/>
        <end position="278"/>
    </location>
</feature>
<evidence type="ECO:0000259" key="6">
    <source>
        <dbReference type="Pfam" id="PF04932"/>
    </source>
</evidence>
<dbReference type="InterPro" id="IPR007016">
    <property type="entry name" value="O-antigen_ligase-rel_domated"/>
</dbReference>
<dbReference type="InterPro" id="IPR051533">
    <property type="entry name" value="WaaL-like"/>
</dbReference>
<dbReference type="RefSeq" id="WP_190465135.1">
    <property type="nucleotide sequence ID" value="NZ_JACJPW010000034.1"/>
</dbReference>
<evidence type="ECO:0000313" key="8">
    <source>
        <dbReference type="Proteomes" id="UP000641646"/>
    </source>
</evidence>
<name>A0A926VEA9_9CYAN</name>
<evidence type="ECO:0000256" key="5">
    <source>
        <dbReference type="SAM" id="Phobius"/>
    </source>
</evidence>
<keyword evidence="3 5" id="KW-1133">Transmembrane helix</keyword>
<comment type="caution">
    <text evidence="7">The sequence shown here is derived from an EMBL/GenBank/DDBJ whole genome shotgun (WGS) entry which is preliminary data.</text>
</comment>
<protein>
    <submittedName>
        <fullName evidence="7">O-antigen ligase family protein</fullName>
    </submittedName>
</protein>
<gene>
    <name evidence="7" type="ORF">H6G03_14690</name>
</gene>
<reference evidence="7" key="1">
    <citation type="journal article" date="2015" name="ISME J.">
        <title>Draft Genome Sequence of Streptomyces incarnatus NRRL8089, which Produces the Nucleoside Antibiotic Sinefungin.</title>
        <authorList>
            <person name="Oshima K."/>
            <person name="Hattori M."/>
            <person name="Shimizu H."/>
            <person name="Fukuda K."/>
            <person name="Nemoto M."/>
            <person name="Inagaki K."/>
            <person name="Tamura T."/>
        </authorList>
    </citation>
    <scope>NUCLEOTIDE SEQUENCE</scope>
    <source>
        <strain evidence="7">FACHB-1375</strain>
    </source>
</reference>
<feature type="transmembrane region" description="Helical" evidence="5">
    <location>
        <begin position="401"/>
        <end position="419"/>
    </location>
</feature>
<dbReference type="AlphaFoldDB" id="A0A926VEA9"/>
<sequence length="449" mass="49729">MKPKFTIQNLKSFSEPPLQLWWNFAQLGLLIFPLFPAVGAVGIALAILGTGKQKFNTIIRRPLNWGIALFSLLLVVSASLAAYSSEAFLGLANFLPFFLLLISFGELIQTPAQLRRLAWIIVIPSVPIVILGLGQLFLGWASSGLLANILGWGLTATGNPPGRMASVFMYANILAAYLTIVFILALGLSIEQWQLARRRAGEAENGGTGERGKFPNYGTLYLIAAVIGSAIAIVFTNSRNAWAIAPLACLAFSVYLGWRWLLAAVTGIASIILAAAFAPSPINQFLRKIVPAFFWARLTDQNFPDRPLPYLRTTQWQFAWWMTQQRPWTGWGLRNFTPLYVTKYATPDNPIWLGHPHSLFLMLTAEIGIPATMLFCVLVSWMIARSILLLRDWPVNNQDRLILFSFIVAFLGCSLFNTVDVTIFDLRVNTFGWLLLAAIGGVVYSQSGK</sequence>
<evidence type="ECO:0000313" key="7">
    <source>
        <dbReference type="EMBL" id="MBD2182326.1"/>
    </source>
</evidence>
<reference evidence="7" key="2">
    <citation type="submission" date="2020-08" db="EMBL/GenBank/DDBJ databases">
        <authorList>
            <person name="Chen M."/>
            <person name="Teng W."/>
            <person name="Zhao L."/>
            <person name="Hu C."/>
            <person name="Zhou Y."/>
            <person name="Han B."/>
            <person name="Song L."/>
            <person name="Shu W."/>
        </authorList>
    </citation>
    <scope>NUCLEOTIDE SEQUENCE</scope>
    <source>
        <strain evidence="7">FACHB-1375</strain>
    </source>
</reference>
<evidence type="ECO:0000256" key="2">
    <source>
        <dbReference type="ARBA" id="ARBA00022692"/>
    </source>
</evidence>
<dbReference type="GO" id="GO:0016874">
    <property type="term" value="F:ligase activity"/>
    <property type="evidence" value="ECO:0007669"/>
    <property type="project" value="UniProtKB-KW"/>
</dbReference>
<feature type="transmembrane region" description="Helical" evidence="5">
    <location>
        <begin position="62"/>
        <end position="81"/>
    </location>
</feature>
<dbReference type="PANTHER" id="PTHR37422">
    <property type="entry name" value="TEICHURONIC ACID BIOSYNTHESIS PROTEIN TUAE"/>
    <property type="match status" value="1"/>
</dbReference>
<dbReference type="EMBL" id="JACJPW010000034">
    <property type="protein sequence ID" value="MBD2182326.1"/>
    <property type="molecule type" value="Genomic_DNA"/>
</dbReference>
<dbReference type="GO" id="GO:0016020">
    <property type="term" value="C:membrane"/>
    <property type="evidence" value="ECO:0007669"/>
    <property type="project" value="UniProtKB-SubCell"/>
</dbReference>
<evidence type="ECO:0000256" key="4">
    <source>
        <dbReference type="ARBA" id="ARBA00023136"/>
    </source>
</evidence>
<proteinExistence type="predicted"/>
<feature type="domain" description="O-antigen ligase-related" evidence="6">
    <location>
        <begin position="225"/>
        <end position="376"/>
    </location>
</feature>
<keyword evidence="4 5" id="KW-0472">Membrane</keyword>
<comment type="subcellular location">
    <subcellularLocation>
        <location evidence="1">Membrane</location>
        <topology evidence="1">Multi-pass membrane protein</topology>
    </subcellularLocation>
</comment>
<evidence type="ECO:0000256" key="3">
    <source>
        <dbReference type="ARBA" id="ARBA00022989"/>
    </source>
</evidence>
<feature type="transmembrane region" description="Helical" evidence="5">
    <location>
        <begin position="431"/>
        <end position="447"/>
    </location>
</feature>
<feature type="transmembrane region" description="Helical" evidence="5">
    <location>
        <begin position="359"/>
        <end position="381"/>
    </location>
</feature>
<keyword evidence="8" id="KW-1185">Reference proteome</keyword>
<feature type="transmembrane region" description="Helical" evidence="5">
    <location>
        <begin position="167"/>
        <end position="190"/>
    </location>
</feature>
<keyword evidence="7" id="KW-0436">Ligase</keyword>
<feature type="transmembrane region" description="Helical" evidence="5">
    <location>
        <begin position="117"/>
        <end position="138"/>
    </location>
</feature>